<organism evidence="1 2">
    <name type="scientific">Alternaria atra</name>
    <dbReference type="NCBI Taxonomy" id="119953"/>
    <lineage>
        <taxon>Eukaryota</taxon>
        <taxon>Fungi</taxon>
        <taxon>Dikarya</taxon>
        <taxon>Ascomycota</taxon>
        <taxon>Pezizomycotina</taxon>
        <taxon>Dothideomycetes</taxon>
        <taxon>Pleosporomycetidae</taxon>
        <taxon>Pleosporales</taxon>
        <taxon>Pleosporineae</taxon>
        <taxon>Pleosporaceae</taxon>
        <taxon>Alternaria</taxon>
        <taxon>Alternaria sect. Ulocladioides</taxon>
    </lineage>
</organism>
<dbReference type="Proteomes" id="UP000676310">
    <property type="component" value="Unassembled WGS sequence"/>
</dbReference>
<reference evidence="1" key="1">
    <citation type="submission" date="2021-05" db="EMBL/GenBank/DDBJ databases">
        <authorList>
            <person name="Stam R."/>
        </authorList>
    </citation>
    <scope>NUCLEOTIDE SEQUENCE</scope>
    <source>
        <strain evidence="1">CS162</strain>
    </source>
</reference>
<protein>
    <submittedName>
        <fullName evidence="1">Uncharacterized protein</fullName>
    </submittedName>
</protein>
<proteinExistence type="predicted"/>
<dbReference type="OrthoDB" id="62952at2759"/>
<sequence length="262" mass="29615">MATPFIPQPGSPILNLPGELRNKIIRNVFKYEDPILLTPARATYGDLKLMQDWYMASSLFIHGKRRMRQAENPPTILMRFELSEREDLSNLWIPIANIIVATVTFPLNTELRIDLIRLDLPVRVKVAVKTATLHRLQQQLLVFLADVLDFHPGQGAQVCPGVMIHGNFMIQEAECERENGSKFLVRNDNSDLNSDEMEEEVDLCINKLIERDDSVTAAYLPPLARKEHGVYTSFDLDAPHDPSLQGVAVRLACCLQEASIAR</sequence>
<name>A0A8J2N716_9PLEO</name>
<dbReference type="EMBL" id="CAJRGZ010000019">
    <property type="protein sequence ID" value="CAG5163968.1"/>
    <property type="molecule type" value="Genomic_DNA"/>
</dbReference>
<gene>
    <name evidence="1" type="ORF">ALTATR162_LOCUS6586</name>
</gene>
<comment type="caution">
    <text evidence="1">The sequence shown here is derived from an EMBL/GenBank/DDBJ whole genome shotgun (WGS) entry which is preliminary data.</text>
</comment>
<dbReference type="AlphaFoldDB" id="A0A8J2N716"/>
<dbReference type="GeneID" id="67018491"/>
<accession>A0A8J2N716</accession>
<keyword evidence="2" id="KW-1185">Reference proteome</keyword>
<evidence type="ECO:0000313" key="1">
    <source>
        <dbReference type="EMBL" id="CAG5163968.1"/>
    </source>
</evidence>
<evidence type="ECO:0000313" key="2">
    <source>
        <dbReference type="Proteomes" id="UP000676310"/>
    </source>
</evidence>
<dbReference type="RefSeq" id="XP_043170143.1">
    <property type="nucleotide sequence ID" value="XM_043314208.1"/>
</dbReference>